<dbReference type="InterPro" id="IPR001296">
    <property type="entry name" value="Glyco_trans_1"/>
</dbReference>
<dbReference type="Pfam" id="PF13439">
    <property type="entry name" value="Glyco_transf_4"/>
    <property type="match status" value="1"/>
</dbReference>
<dbReference type="OrthoDB" id="5490278at2"/>
<dbReference type="HOGENOM" id="CLU_009583_0_3_7"/>
<feature type="domain" description="Glycosyltransferase subfamily 4-like N-terminal" evidence="2">
    <location>
        <begin position="21"/>
        <end position="175"/>
    </location>
</feature>
<dbReference type="Gene3D" id="3.40.50.2000">
    <property type="entry name" value="Glycogen Phosphorylase B"/>
    <property type="match status" value="2"/>
</dbReference>
<dbReference type="RefSeq" id="WP_012648039.1">
    <property type="nucleotide sequence ID" value="NC_011979.1"/>
</dbReference>
<dbReference type="InterPro" id="IPR050194">
    <property type="entry name" value="Glycosyltransferase_grp1"/>
</dbReference>
<dbReference type="SUPFAM" id="SSF53756">
    <property type="entry name" value="UDP-Glycosyltransferase/glycogen phosphorylase"/>
    <property type="match status" value="1"/>
</dbReference>
<dbReference type="STRING" id="316067.Geob_2968"/>
<reference evidence="3 4" key="1">
    <citation type="submission" date="2009-01" db="EMBL/GenBank/DDBJ databases">
        <title>Complete sequence of Geobacter sp. FRC-32.</title>
        <authorList>
            <consortium name="US DOE Joint Genome Institute"/>
            <person name="Lucas S."/>
            <person name="Copeland A."/>
            <person name="Lapidus A."/>
            <person name="Glavina del Rio T."/>
            <person name="Dalin E."/>
            <person name="Tice H."/>
            <person name="Bruce D."/>
            <person name="Goodwin L."/>
            <person name="Pitluck S."/>
            <person name="Saunders E."/>
            <person name="Brettin T."/>
            <person name="Detter J.C."/>
            <person name="Han C."/>
            <person name="Larimer F."/>
            <person name="Land M."/>
            <person name="Hauser L."/>
            <person name="Kyrpides N."/>
            <person name="Ovchinnikova G."/>
            <person name="Kostka J."/>
            <person name="Richardson P."/>
        </authorList>
    </citation>
    <scope>NUCLEOTIDE SEQUENCE [LARGE SCALE GENOMIC DNA]</scope>
    <source>
        <strain evidence="4">DSM 22248 / JCM 15807 / FRC-32</strain>
    </source>
</reference>
<accession>B9M2W5</accession>
<dbReference type="CAZy" id="GT4">
    <property type="family name" value="Glycosyltransferase Family 4"/>
</dbReference>
<proteinExistence type="predicted"/>
<dbReference type="InterPro" id="IPR028098">
    <property type="entry name" value="Glyco_trans_4-like_N"/>
</dbReference>
<dbReference type="AlphaFoldDB" id="B9M2W5"/>
<evidence type="ECO:0000313" key="4">
    <source>
        <dbReference type="Proteomes" id="UP000007721"/>
    </source>
</evidence>
<evidence type="ECO:0000259" key="1">
    <source>
        <dbReference type="Pfam" id="PF00534"/>
    </source>
</evidence>
<gene>
    <name evidence="3" type="ordered locus">Geob_2968</name>
</gene>
<dbReference type="Pfam" id="PF00534">
    <property type="entry name" value="Glycos_transf_1"/>
    <property type="match status" value="1"/>
</dbReference>
<keyword evidence="4" id="KW-1185">Reference proteome</keyword>
<protein>
    <submittedName>
        <fullName evidence="3">Glycosyltransferase</fullName>
    </submittedName>
</protein>
<dbReference type="KEGG" id="geo:Geob_2968"/>
<feature type="domain" description="Glycosyl transferase family 1" evidence="1">
    <location>
        <begin position="183"/>
        <end position="348"/>
    </location>
</feature>
<dbReference type="EMBL" id="CP001390">
    <property type="protein sequence ID" value="ACM21311.1"/>
    <property type="molecule type" value="Genomic_DNA"/>
</dbReference>
<sequence length="374" mass="41568">MKKAMKVPVPVLFVLPTLGTGGSERVVFNLCLNAGPQYFPVVAAFRDGALRSEFTRAGICCHVLDRRGGIDVSLIFKLLQLMRKYGIRLVNSHHFVSLFYAFWAARFLGMPVMHTEHSKWEMEAHTPFWNGWFRFFLRNIQVVNAVSEASFAHLQQAYGVSNSKAVLTLNGIDMELFKSKCDRGKLRESLGLKPGETVVGTVGNLRREKNQALLIRAVAMLKDWGRPCKAVIVGDGPCRKELEELAATLGAGEEIIFLGTRNDVPSLYAAFDIYCLSSRFEGLPLTILEAMSASLPVIGTEVMGIAEVVSHNHNGLLVPDDSCPHLAAAITVLQNDAPLRQRISENGHRFVKDNYLLESSVNRYKELFTSLICK</sequence>
<evidence type="ECO:0000313" key="3">
    <source>
        <dbReference type="EMBL" id="ACM21311.1"/>
    </source>
</evidence>
<dbReference type="eggNOG" id="COG0438">
    <property type="taxonomic scope" value="Bacteria"/>
</dbReference>
<organism evidence="3 4">
    <name type="scientific">Geotalea daltonii (strain DSM 22248 / JCM 15807 / FRC-32)</name>
    <name type="common">Geobacter daltonii</name>
    <dbReference type="NCBI Taxonomy" id="316067"/>
    <lineage>
        <taxon>Bacteria</taxon>
        <taxon>Pseudomonadati</taxon>
        <taxon>Thermodesulfobacteriota</taxon>
        <taxon>Desulfuromonadia</taxon>
        <taxon>Geobacterales</taxon>
        <taxon>Geobacteraceae</taxon>
        <taxon>Geotalea</taxon>
    </lineage>
</organism>
<evidence type="ECO:0000259" key="2">
    <source>
        <dbReference type="Pfam" id="PF13439"/>
    </source>
</evidence>
<dbReference type="PANTHER" id="PTHR45947:SF3">
    <property type="entry name" value="SULFOQUINOVOSYL TRANSFERASE SQD2"/>
    <property type="match status" value="1"/>
</dbReference>
<dbReference type="PANTHER" id="PTHR45947">
    <property type="entry name" value="SULFOQUINOVOSYL TRANSFERASE SQD2"/>
    <property type="match status" value="1"/>
</dbReference>
<dbReference type="GO" id="GO:0016757">
    <property type="term" value="F:glycosyltransferase activity"/>
    <property type="evidence" value="ECO:0007669"/>
    <property type="project" value="InterPro"/>
</dbReference>
<dbReference type="Proteomes" id="UP000007721">
    <property type="component" value="Chromosome"/>
</dbReference>
<name>B9M2W5_GEODF</name>
<keyword evidence="3" id="KW-0808">Transferase</keyword>